<reference evidence="3" key="1">
    <citation type="journal article" date="2020" name="BMC Genomics">
        <title>Correction to: Identification and distribution of gene clusters required for synthesis of sphingolipid metabolism inhibitors in diverse species of the filamentous fungus Fusarium.</title>
        <authorList>
            <person name="Kim H.S."/>
            <person name="Lohmar J.M."/>
            <person name="Busman M."/>
            <person name="Brown D.W."/>
            <person name="Naumann T.A."/>
            <person name="Divon H.H."/>
            <person name="Lysoe E."/>
            <person name="Uhlig S."/>
            <person name="Proctor R.H."/>
        </authorList>
    </citation>
    <scope>NUCLEOTIDE SEQUENCE</scope>
    <source>
        <strain evidence="3">NRRL 22465</strain>
    </source>
</reference>
<accession>A0A8H4UG94</accession>
<keyword evidence="2" id="KW-1133">Transmembrane helix</keyword>
<reference evidence="3" key="2">
    <citation type="submission" date="2020-05" db="EMBL/GenBank/DDBJ databases">
        <authorList>
            <person name="Kim H.-S."/>
            <person name="Proctor R.H."/>
            <person name="Brown D.W."/>
        </authorList>
    </citation>
    <scope>NUCLEOTIDE SEQUENCE</scope>
    <source>
        <strain evidence="3">NRRL 22465</strain>
    </source>
</reference>
<comment type="caution">
    <text evidence="3">The sequence shown here is derived from an EMBL/GenBank/DDBJ whole genome shotgun (WGS) entry which is preliminary data.</text>
</comment>
<dbReference type="AlphaFoldDB" id="A0A8H4UG94"/>
<evidence type="ECO:0000256" key="2">
    <source>
        <dbReference type="SAM" id="Phobius"/>
    </source>
</evidence>
<dbReference type="Proteomes" id="UP000635477">
    <property type="component" value="Unassembled WGS sequence"/>
</dbReference>
<sequence length="160" mass="18125">MSTEPRSDSTTHALYHLDNERNPAMITFQKTPAYYDGSHDTARAFICVLLTCCVVFIMLLIGALIVTIAARGAKQDWAHKMKRWLHRGEQQPQDDTVPRLEDIELQSGIAKPAGAVVRDSDRGSMVGERIWREHTTMQASPRSSTDDLFDRKPELPRYVV</sequence>
<evidence type="ECO:0000313" key="4">
    <source>
        <dbReference type="Proteomes" id="UP000635477"/>
    </source>
</evidence>
<feature type="transmembrane region" description="Helical" evidence="2">
    <location>
        <begin position="42"/>
        <end position="73"/>
    </location>
</feature>
<keyword evidence="2" id="KW-0812">Transmembrane</keyword>
<proteinExistence type="predicted"/>
<keyword evidence="4" id="KW-1185">Reference proteome</keyword>
<keyword evidence="2" id="KW-0472">Membrane</keyword>
<protein>
    <submittedName>
        <fullName evidence="3">Uncharacterized protein</fullName>
    </submittedName>
</protein>
<organism evidence="3 4">
    <name type="scientific">Fusarium zealandicum</name>
    <dbReference type="NCBI Taxonomy" id="1053134"/>
    <lineage>
        <taxon>Eukaryota</taxon>
        <taxon>Fungi</taxon>
        <taxon>Dikarya</taxon>
        <taxon>Ascomycota</taxon>
        <taxon>Pezizomycotina</taxon>
        <taxon>Sordariomycetes</taxon>
        <taxon>Hypocreomycetidae</taxon>
        <taxon>Hypocreales</taxon>
        <taxon>Nectriaceae</taxon>
        <taxon>Fusarium</taxon>
        <taxon>Fusarium staphyleae species complex</taxon>
    </lineage>
</organism>
<feature type="region of interest" description="Disordered" evidence="1">
    <location>
        <begin position="134"/>
        <end position="160"/>
    </location>
</feature>
<gene>
    <name evidence="3" type="ORF">FZEAL_7344</name>
</gene>
<evidence type="ECO:0000256" key="1">
    <source>
        <dbReference type="SAM" id="MobiDB-lite"/>
    </source>
</evidence>
<feature type="compositionally biased region" description="Basic and acidic residues" evidence="1">
    <location>
        <begin position="144"/>
        <end position="160"/>
    </location>
</feature>
<dbReference type="EMBL" id="JABEYC010000588">
    <property type="protein sequence ID" value="KAF4975927.1"/>
    <property type="molecule type" value="Genomic_DNA"/>
</dbReference>
<name>A0A8H4UG94_9HYPO</name>
<evidence type="ECO:0000313" key="3">
    <source>
        <dbReference type="EMBL" id="KAF4975927.1"/>
    </source>
</evidence>